<evidence type="ECO:0000256" key="2">
    <source>
        <dbReference type="ARBA" id="ARBA00023015"/>
    </source>
</evidence>
<dbReference type="Pfam" id="PF04542">
    <property type="entry name" value="Sigma70_r2"/>
    <property type="match status" value="1"/>
</dbReference>
<reference evidence="8 9" key="1">
    <citation type="submission" date="2016-11" db="EMBL/GenBank/DDBJ databases">
        <authorList>
            <person name="Jaros S."/>
            <person name="Januszkiewicz K."/>
            <person name="Wedrychowicz H."/>
        </authorList>
    </citation>
    <scope>NUCLEOTIDE SEQUENCE [LARGE SCALE GENOMIC DNA]</scope>
    <source>
        <strain evidence="8 9">DSM 6191</strain>
    </source>
</reference>
<dbReference type="GO" id="GO:0003677">
    <property type="term" value="F:DNA binding"/>
    <property type="evidence" value="ECO:0007669"/>
    <property type="project" value="UniProtKB-KW"/>
</dbReference>
<dbReference type="PANTHER" id="PTHR43133:SF52">
    <property type="entry name" value="ECF RNA POLYMERASE SIGMA FACTOR SIGL"/>
    <property type="match status" value="1"/>
</dbReference>
<dbReference type="InterPro" id="IPR013249">
    <property type="entry name" value="RNA_pol_sigma70_r4_t2"/>
</dbReference>
<proteinExistence type="inferred from homology"/>
<evidence type="ECO:0000256" key="4">
    <source>
        <dbReference type="ARBA" id="ARBA00023125"/>
    </source>
</evidence>
<evidence type="ECO:0000256" key="1">
    <source>
        <dbReference type="ARBA" id="ARBA00010641"/>
    </source>
</evidence>
<name>A0A1M5UU61_9CLOT</name>
<evidence type="ECO:0000313" key="9">
    <source>
        <dbReference type="Proteomes" id="UP000184241"/>
    </source>
</evidence>
<dbReference type="GO" id="GO:0016987">
    <property type="term" value="F:sigma factor activity"/>
    <property type="evidence" value="ECO:0007669"/>
    <property type="project" value="UniProtKB-KW"/>
</dbReference>
<sequence length="171" mass="20390">MPELEELYSEIKDKLFSYIMKLSGDKHVAEEIVQETFCRALEQILISKKELNIAWFYTVSKHLYFDYVKKQNKYKFTEEIEKEDVSYEAIPYSDLLKNEDSDEVRKVLNMLKANYREILILREFKELSYEAISKLTGMSLVQVKVTLYRARNKFKKLYEGNHKNFRNGGTL</sequence>
<feature type="domain" description="RNA polymerase sigma factor 70 region 4 type 2" evidence="7">
    <location>
        <begin position="102"/>
        <end position="153"/>
    </location>
</feature>
<dbReference type="Gene3D" id="1.10.1740.10">
    <property type="match status" value="1"/>
</dbReference>
<dbReference type="AlphaFoldDB" id="A0A1M5UU61"/>
<evidence type="ECO:0000259" key="6">
    <source>
        <dbReference type="Pfam" id="PF04542"/>
    </source>
</evidence>
<dbReference type="RefSeq" id="WP_073016631.1">
    <property type="nucleotide sequence ID" value="NZ_FQXU01000003.1"/>
</dbReference>
<evidence type="ECO:0000256" key="5">
    <source>
        <dbReference type="ARBA" id="ARBA00023163"/>
    </source>
</evidence>
<dbReference type="SUPFAM" id="SSF88946">
    <property type="entry name" value="Sigma2 domain of RNA polymerase sigma factors"/>
    <property type="match status" value="1"/>
</dbReference>
<comment type="similarity">
    <text evidence="1">Belongs to the sigma-70 factor family. ECF subfamily.</text>
</comment>
<accession>A0A1M5UU61</accession>
<dbReference type="InterPro" id="IPR013325">
    <property type="entry name" value="RNA_pol_sigma_r2"/>
</dbReference>
<feature type="domain" description="RNA polymerase sigma-70 region 2" evidence="6">
    <location>
        <begin position="7"/>
        <end position="73"/>
    </location>
</feature>
<dbReference type="Gene3D" id="1.10.10.10">
    <property type="entry name" value="Winged helix-like DNA-binding domain superfamily/Winged helix DNA-binding domain"/>
    <property type="match status" value="1"/>
</dbReference>
<keyword evidence="5" id="KW-0804">Transcription</keyword>
<dbReference type="CDD" id="cd06171">
    <property type="entry name" value="Sigma70_r4"/>
    <property type="match status" value="1"/>
</dbReference>
<keyword evidence="3" id="KW-0731">Sigma factor</keyword>
<dbReference type="EMBL" id="FQXU01000003">
    <property type="protein sequence ID" value="SHH66485.1"/>
    <property type="molecule type" value="Genomic_DNA"/>
</dbReference>
<dbReference type="InterPro" id="IPR014284">
    <property type="entry name" value="RNA_pol_sigma-70_dom"/>
</dbReference>
<dbReference type="PANTHER" id="PTHR43133">
    <property type="entry name" value="RNA POLYMERASE ECF-TYPE SIGMA FACTO"/>
    <property type="match status" value="1"/>
</dbReference>
<dbReference type="Proteomes" id="UP000184241">
    <property type="component" value="Unassembled WGS sequence"/>
</dbReference>
<organism evidence="8 9">
    <name type="scientific">Clostridium intestinale DSM 6191</name>
    <dbReference type="NCBI Taxonomy" id="1121320"/>
    <lineage>
        <taxon>Bacteria</taxon>
        <taxon>Bacillati</taxon>
        <taxon>Bacillota</taxon>
        <taxon>Clostridia</taxon>
        <taxon>Eubacteriales</taxon>
        <taxon>Clostridiaceae</taxon>
        <taxon>Clostridium</taxon>
    </lineage>
</organism>
<protein>
    <submittedName>
        <fullName evidence="8">RNA polymerase sigma-70 factor, ECF subfamily</fullName>
    </submittedName>
</protein>
<gene>
    <name evidence="8" type="ORF">SAMN02745941_00644</name>
</gene>
<dbReference type="InterPro" id="IPR007627">
    <property type="entry name" value="RNA_pol_sigma70_r2"/>
</dbReference>
<dbReference type="InterPro" id="IPR013324">
    <property type="entry name" value="RNA_pol_sigma_r3/r4-like"/>
</dbReference>
<dbReference type="Pfam" id="PF08281">
    <property type="entry name" value="Sigma70_r4_2"/>
    <property type="match status" value="1"/>
</dbReference>
<dbReference type="SUPFAM" id="SSF88659">
    <property type="entry name" value="Sigma3 and sigma4 domains of RNA polymerase sigma factors"/>
    <property type="match status" value="1"/>
</dbReference>
<keyword evidence="2" id="KW-0805">Transcription regulation</keyword>
<dbReference type="GO" id="GO:0006352">
    <property type="term" value="P:DNA-templated transcription initiation"/>
    <property type="evidence" value="ECO:0007669"/>
    <property type="project" value="InterPro"/>
</dbReference>
<evidence type="ECO:0000313" key="8">
    <source>
        <dbReference type="EMBL" id="SHH66485.1"/>
    </source>
</evidence>
<evidence type="ECO:0000256" key="3">
    <source>
        <dbReference type="ARBA" id="ARBA00023082"/>
    </source>
</evidence>
<evidence type="ECO:0000259" key="7">
    <source>
        <dbReference type="Pfam" id="PF08281"/>
    </source>
</evidence>
<dbReference type="InterPro" id="IPR036388">
    <property type="entry name" value="WH-like_DNA-bd_sf"/>
</dbReference>
<dbReference type="InterPro" id="IPR039425">
    <property type="entry name" value="RNA_pol_sigma-70-like"/>
</dbReference>
<dbReference type="NCBIfam" id="TIGR02937">
    <property type="entry name" value="sigma70-ECF"/>
    <property type="match status" value="1"/>
</dbReference>
<keyword evidence="4" id="KW-0238">DNA-binding</keyword>